<dbReference type="OrthoDB" id="9802815at2"/>
<reference evidence="8 9" key="1">
    <citation type="submission" date="2019-02" db="EMBL/GenBank/DDBJ databases">
        <title>Deep-cultivation of Planctomycetes and their phenomic and genomic characterization uncovers novel biology.</title>
        <authorList>
            <person name="Wiegand S."/>
            <person name="Jogler M."/>
            <person name="Boedeker C."/>
            <person name="Pinto D."/>
            <person name="Vollmers J."/>
            <person name="Rivas-Marin E."/>
            <person name="Kohn T."/>
            <person name="Peeters S.H."/>
            <person name="Heuer A."/>
            <person name="Rast P."/>
            <person name="Oberbeckmann S."/>
            <person name="Bunk B."/>
            <person name="Jeske O."/>
            <person name="Meyerdierks A."/>
            <person name="Storesund J.E."/>
            <person name="Kallscheuer N."/>
            <person name="Luecker S."/>
            <person name="Lage O.M."/>
            <person name="Pohl T."/>
            <person name="Merkel B.J."/>
            <person name="Hornburger P."/>
            <person name="Mueller R.-W."/>
            <person name="Bruemmer F."/>
            <person name="Labrenz M."/>
            <person name="Spormann A.M."/>
            <person name="Op Den Camp H."/>
            <person name="Overmann J."/>
            <person name="Amann R."/>
            <person name="Jetten M.S.M."/>
            <person name="Mascher T."/>
            <person name="Medema M.H."/>
            <person name="Devos D.P."/>
            <person name="Kaster A.-K."/>
            <person name="Ovreas L."/>
            <person name="Rohde M."/>
            <person name="Galperin M.Y."/>
            <person name="Jogler C."/>
        </authorList>
    </citation>
    <scope>NUCLEOTIDE SEQUENCE [LARGE SCALE GENOMIC DNA]</scope>
    <source>
        <strain evidence="8 9">Pan54</strain>
    </source>
</reference>
<evidence type="ECO:0000256" key="2">
    <source>
        <dbReference type="ARBA" id="ARBA00012261"/>
    </source>
</evidence>
<dbReference type="SUPFAM" id="SSF53328">
    <property type="entry name" value="Formyltransferase"/>
    <property type="match status" value="1"/>
</dbReference>
<dbReference type="InterPro" id="IPR041711">
    <property type="entry name" value="Met-tRNA-FMT_N"/>
</dbReference>
<dbReference type="Gene3D" id="3.40.50.12230">
    <property type="match status" value="1"/>
</dbReference>
<dbReference type="Pfam" id="PF02911">
    <property type="entry name" value="Formyl_trans_C"/>
    <property type="match status" value="1"/>
</dbReference>
<keyword evidence="4 5" id="KW-0648">Protein biosynthesis</keyword>
<dbReference type="InterPro" id="IPR005793">
    <property type="entry name" value="Formyl_trans_C"/>
</dbReference>
<dbReference type="HAMAP" id="MF_00182">
    <property type="entry name" value="Formyl_trans"/>
    <property type="match status" value="1"/>
</dbReference>
<dbReference type="CDD" id="cd08646">
    <property type="entry name" value="FMT_core_Met-tRNA-FMT_N"/>
    <property type="match status" value="1"/>
</dbReference>
<feature type="binding site" evidence="5">
    <location>
        <begin position="110"/>
        <end position="113"/>
    </location>
    <ligand>
        <name>(6S)-5,6,7,8-tetrahydrofolate</name>
        <dbReference type="ChEBI" id="CHEBI:57453"/>
    </ligand>
</feature>
<dbReference type="AlphaFoldDB" id="A0A5C5XKH8"/>
<keyword evidence="9" id="KW-1185">Reference proteome</keyword>
<gene>
    <name evidence="5 8" type="primary">fmt</name>
    <name evidence="8" type="ORF">Pan54_41170</name>
</gene>
<evidence type="ECO:0000313" key="9">
    <source>
        <dbReference type="Proteomes" id="UP000316095"/>
    </source>
</evidence>
<dbReference type="Pfam" id="PF00551">
    <property type="entry name" value="Formyl_trans_N"/>
    <property type="match status" value="1"/>
</dbReference>
<dbReference type="Proteomes" id="UP000316095">
    <property type="component" value="Unassembled WGS sequence"/>
</dbReference>
<dbReference type="EC" id="2.1.2.9" evidence="2 5"/>
<dbReference type="GO" id="GO:0005829">
    <property type="term" value="C:cytosol"/>
    <property type="evidence" value="ECO:0007669"/>
    <property type="project" value="TreeGrafter"/>
</dbReference>
<dbReference type="SUPFAM" id="SSF50486">
    <property type="entry name" value="FMT C-terminal domain-like"/>
    <property type="match status" value="1"/>
</dbReference>
<dbReference type="InterPro" id="IPR036477">
    <property type="entry name" value="Formyl_transf_N_sf"/>
</dbReference>
<dbReference type="InterPro" id="IPR011034">
    <property type="entry name" value="Formyl_transferase-like_C_sf"/>
</dbReference>
<proteinExistence type="inferred from homology"/>
<comment type="function">
    <text evidence="5">Attaches a formyl group to the free amino group of methionyl-tRNA(fMet). The formyl group appears to play a dual role in the initiator identity of N-formylmethionyl-tRNA by promoting its recognition by IF2 and preventing the misappropriation of this tRNA by the elongation apparatus.</text>
</comment>
<dbReference type="EMBL" id="SJPG01000001">
    <property type="protein sequence ID" value="TWT63364.1"/>
    <property type="molecule type" value="Genomic_DNA"/>
</dbReference>
<dbReference type="InterPro" id="IPR044135">
    <property type="entry name" value="Met-tRNA-FMT_C"/>
</dbReference>
<evidence type="ECO:0000313" key="8">
    <source>
        <dbReference type="EMBL" id="TWT63364.1"/>
    </source>
</evidence>
<feature type="domain" description="Formyl transferase C-terminal" evidence="7">
    <location>
        <begin position="204"/>
        <end position="306"/>
    </location>
</feature>
<evidence type="ECO:0000256" key="4">
    <source>
        <dbReference type="ARBA" id="ARBA00022917"/>
    </source>
</evidence>
<dbReference type="NCBIfam" id="TIGR00460">
    <property type="entry name" value="fmt"/>
    <property type="match status" value="1"/>
</dbReference>
<evidence type="ECO:0000259" key="6">
    <source>
        <dbReference type="Pfam" id="PF00551"/>
    </source>
</evidence>
<dbReference type="PANTHER" id="PTHR11138">
    <property type="entry name" value="METHIONYL-TRNA FORMYLTRANSFERASE"/>
    <property type="match status" value="1"/>
</dbReference>
<dbReference type="RefSeq" id="WP_146505126.1">
    <property type="nucleotide sequence ID" value="NZ_SJPG01000001.1"/>
</dbReference>
<accession>A0A5C5XKH8</accession>
<comment type="similarity">
    <text evidence="1 5">Belongs to the Fmt family.</text>
</comment>
<evidence type="ECO:0000256" key="1">
    <source>
        <dbReference type="ARBA" id="ARBA00010699"/>
    </source>
</evidence>
<evidence type="ECO:0000256" key="3">
    <source>
        <dbReference type="ARBA" id="ARBA00022679"/>
    </source>
</evidence>
<dbReference type="InterPro" id="IPR002376">
    <property type="entry name" value="Formyl_transf_N"/>
</dbReference>
<name>A0A5C5XKH8_9PLAN</name>
<comment type="caution">
    <text evidence="8">The sequence shown here is derived from an EMBL/GenBank/DDBJ whole genome shotgun (WGS) entry which is preliminary data.</text>
</comment>
<dbReference type="GO" id="GO:0004479">
    <property type="term" value="F:methionyl-tRNA formyltransferase activity"/>
    <property type="evidence" value="ECO:0007669"/>
    <property type="project" value="UniProtKB-UniRule"/>
</dbReference>
<feature type="domain" description="Formyl transferase N-terminal" evidence="6">
    <location>
        <begin position="9"/>
        <end position="180"/>
    </location>
</feature>
<sequence length="318" mass="34875">MSLNVVMMATGEFALPGFRAVVESEHRVSALITQPDRVNPRGKPHPHPLKEFALEQNIPVLQPDSINTPDSIRKLQSLRPDVVLVAAYGQILKADVINVPRLGMYNLHASLLPRHRGAAPIQYAIWKGDDVSGVTVFQIVPKLDAGPMIVKIESPIGPRETSGKLHDRLAIVGADAFLQTLQLLESGTAQPLVQDDSLATKSPKISKAEGEIDWSKTSREIDCHIRAMQPWPNSYTFLHREGKSPERVVINEVMADHSLKPSSPGKIIINSDNRFLVSTGDGVIEVKTMQPAGKKMMSSEEFLCGRPLSSGDWFGSQS</sequence>
<dbReference type="InterPro" id="IPR005794">
    <property type="entry name" value="Fmt"/>
</dbReference>
<keyword evidence="3 5" id="KW-0808">Transferase</keyword>
<evidence type="ECO:0000256" key="5">
    <source>
        <dbReference type="HAMAP-Rule" id="MF_00182"/>
    </source>
</evidence>
<comment type="catalytic activity">
    <reaction evidence="5">
        <text>L-methionyl-tRNA(fMet) + (6R)-10-formyltetrahydrofolate = N-formyl-L-methionyl-tRNA(fMet) + (6S)-5,6,7,8-tetrahydrofolate + H(+)</text>
        <dbReference type="Rhea" id="RHEA:24380"/>
        <dbReference type="Rhea" id="RHEA-COMP:9952"/>
        <dbReference type="Rhea" id="RHEA-COMP:9953"/>
        <dbReference type="ChEBI" id="CHEBI:15378"/>
        <dbReference type="ChEBI" id="CHEBI:57453"/>
        <dbReference type="ChEBI" id="CHEBI:78530"/>
        <dbReference type="ChEBI" id="CHEBI:78844"/>
        <dbReference type="ChEBI" id="CHEBI:195366"/>
        <dbReference type="EC" id="2.1.2.9"/>
    </reaction>
</comment>
<dbReference type="PANTHER" id="PTHR11138:SF5">
    <property type="entry name" value="METHIONYL-TRNA FORMYLTRANSFERASE, MITOCHONDRIAL"/>
    <property type="match status" value="1"/>
</dbReference>
<organism evidence="8 9">
    <name type="scientific">Rubinisphaera italica</name>
    <dbReference type="NCBI Taxonomy" id="2527969"/>
    <lineage>
        <taxon>Bacteria</taxon>
        <taxon>Pseudomonadati</taxon>
        <taxon>Planctomycetota</taxon>
        <taxon>Planctomycetia</taxon>
        <taxon>Planctomycetales</taxon>
        <taxon>Planctomycetaceae</taxon>
        <taxon>Rubinisphaera</taxon>
    </lineage>
</organism>
<dbReference type="CDD" id="cd08704">
    <property type="entry name" value="Met_tRNA_FMT_C"/>
    <property type="match status" value="1"/>
</dbReference>
<evidence type="ECO:0000259" key="7">
    <source>
        <dbReference type="Pfam" id="PF02911"/>
    </source>
</evidence>
<protein>
    <recommendedName>
        <fullName evidence="2 5">Methionyl-tRNA formyltransferase</fullName>
        <ecNumber evidence="2 5">2.1.2.9</ecNumber>
    </recommendedName>
</protein>